<keyword evidence="5 6" id="KW-0472">Membrane</keyword>
<dbReference type="EMBL" id="JACICA010000004">
    <property type="protein sequence ID" value="MBB3702707.1"/>
    <property type="molecule type" value="Genomic_DNA"/>
</dbReference>
<evidence type="ECO:0000313" key="7">
    <source>
        <dbReference type="EMBL" id="MBB3702707.1"/>
    </source>
</evidence>
<dbReference type="GO" id="GO:0015171">
    <property type="term" value="F:amino acid transmembrane transporter activity"/>
    <property type="evidence" value="ECO:0007669"/>
    <property type="project" value="TreeGrafter"/>
</dbReference>
<dbReference type="PANTHER" id="PTHR30086">
    <property type="entry name" value="ARGININE EXPORTER PROTEIN ARGO"/>
    <property type="match status" value="1"/>
</dbReference>
<dbReference type="PANTHER" id="PTHR30086:SF20">
    <property type="entry name" value="ARGININE EXPORTER PROTEIN ARGO-RELATED"/>
    <property type="match status" value="1"/>
</dbReference>
<feature type="transmembrane region" description="Helical" evidence="6">
    <location>
        <begin position="17"/>
        <end position="36"/>
    </location>
</feature>
<feature type="transmembrane region" description="Helical" evidence="6">
    <location>
        <begin position="83"/>
        <end position="101"/>
    </location>
</feature>
<proteinExistence type="predicted"/>
<comment type="caution">
    <text evidence="7">The sequence shown here is derived from an EMBL/GenBank/DDBJ whole genome shotgun (WGS) entry which is preliminary data.</text>
</comment>
<feature type="transmembrane region" description="Helical" evidence="6">
    <location>
        <begin position="157"/>
        <end position="181"/>
    </location>
</feature>
<evidence type="ECO:0000256" key="5">
    <source>
        <dbReference type="ARBA" id="ARBA00023136"/>
    </source>
</evidence>
<dbReference type="GO" id="GO:0005886">
    <property type="term" value="C:plasma membrane"/>
    <property type="evidence" value="ECO:0007669"/>
    <property type="project" value="UniProtKB-SubCell"/>
</dbReference>
<accession>A0A7W5UN35</accession>
<comment type="subcellular location">
    <subcellularLocation>
        <location evidence="1">Cell membrane</location>
        <topology evidence="1">Multi-pass membrane protein</topology>
    </subcellularLocation>
</comment>
<evidence type="ECO:0000256" key="3">
    <source>
        <dbReference type="ARBA" id="ARBA00022692"/>
    </source>
</evidence>
<dbReference type="InterPro" id="IPR001123">
    <property type="entry name" value="LeuE-type"/>
</dbReference>
<evidence type="ECO:0000256" key="2">
    <source>
        <dbReference type="ARBA" id="ARBA00022475"/>
    </source>
</evidence>
<dbReference type="Proteomes" id="UP000541425">
    <property type="component" value="Unassembled WGS sequence"/>
</dbReference>
<organism evidence="7 8">
    <name type="scientific">Alloprevotella rava</name>
    <dbReference type="NCBI Taxonomy" id="671218"/>
    <lineage>
        <taxon>Bacteria</taxon>
        <taxon>Pseudomonadati</taxon>
        <taxon>Bacteroidota</taxon>
        <taxon>Bacteroidia</taxon>
        <taxon>Bacteroidales</taxon>
        <taxon>Prevotellaceae</taxon>
        <taxon>Alloprevotella</taxon>
    </lineage>
</organism>
<evidence type="ECO:0000256" key="6">
    <source>
        <dbReference type="SAM" id="Phobius"/>
    </source>
</evidence>
<keyword evidence="3 6" id="KW-0812">Transmembrane</keyword>
<dbReference type="Pfam" id="PF01810">
    <property type="entry name" value="LysE"/>
    <property type="match status" value="1"/>
</dbReference>
<sequence length="223" mass="24988">MDIFADFIGIFQLMVKGLLIGIFASAPMGPVGILCIQRTMRKGRNYGIVTGAGAAVSDIFYALMTGFGMSFMMDFIDDQRNLFWLKLVGSIMLLLFGIWTLRSDPKKIVRPPQSSKGKGTLFHNFLTAFLLTISNPLIIFLFIALYNMLTFVIPDQPLMMCVGYISIMVGAMIWWYGLTYVITKAKKSFGVRGIIRLNQTIGWIVVVVAVSYACMTIFHLSLY</sequence>
<evidence type="ECO:0000256" key="4">
    <source>
        <dbReference type="ARBA" id="ARBA00022989"/>
    </source>
</evidence>
<feature type="transmembrane region" description="Helical" evidence="6">
    <location>
        <begin position="121"/>
        <end position="145"/>
    </location>
</feature>
<evidence type="ECO:0000313" key="8">
    <source>
        <dbReference type="Proteomes" id="UP000541425"/>
    </source>
</evidence>
<dbReference type="RefSeq" id="WP_009346789.1">
    <property type="nucleotide sequence ID" value="NZ_JACICA010000004.1"/>
</dbReference>
<keyword evidence="2" id="KW-1003">Cell membrane</keyword>
<protein>
    <submittedName>
        <fullName evidence="7">Threonine/homoserine/homoserine lactone efflux protein</fullName>
    </submittedName>
</protein>
<dbReference type="AlphaFoldDB" id="A0A7W5UN35"/>
<feature type="transmembrane region" description="Helical" evidence="6">
    <location>
        <begin position="48"/>
        <end position="71"/>
    </location>
</feature>
<feature type="transmembrane region" description="Helical" evidence="6">
    <location>
        <begin position="201"/>
        <end position="222"/>
    </location>
</feature>
<reference evidence="7 8" key="1">
    <citation type="submission" date="2020-08" db="EMBL/GenBank/DDBJ databases">
        <title>Genomic Encyclopedia of Type Strains, Phase IV (KMG-IV): sequencing the most valuable type-strain genomes for metagenomic binning, comparative biology and taxonomic classification.</title>
        <authorList>
            <person name="Goeker M."/>
        </authorList>
    </citation>
    <scope>NUCLEOTIDE SEQUENCE [LARGE SCALE GENOMIC DNA]</scope>
    <source>
        <strain evidence="7 8">DSM 22548</strain>
    </source>
</reference>
<keyword evidence="4 6" id="KW-1133">Transmembrane helix</keyword>
<name>A0A7W5UN35_9BACT</name>
<evidence type="ECO:0000256" key="1">
    <source>
        <dbReference type="ARBA" id="ARBA00004651"/>
    </source>
</evidence>
<gene>
    <name evidence="7" type="ORF">FHS60_001170</name>
</gene>